<dbReference type="Proteomes" id="UP000514713">
    <property type="component" value="Chromosome"/>
</dbReference>
<dbReference type="AlphaFoldDB" id="A0A7D7LDP2"/>
<proteinExistence type="predicted"/>
<evidence type="ECO:0000313" key="2">
    <source>
        <dbReference type="Proteomes" id="UP000514713"/>
    </source>
</evidence>
<dbReference type="EMBL" id="CP054698">
    <property type="protein sequence ID" value="QMS90976.1"/>
    <property type="molecule type" value="Genomic_DNA"/>
</dbReference>
<organism evidence="1 2">
    <name type="scientific">Nostoc edaphicum CCNP1411</name>
    <dbReference type="NCBI Taxonomy" id="1472755"/>
    <lineage>
        <taxon>Bacteria</taxon>
        <taxon>Bacillati</taxon>
        <taxon>Cyanobacteriota</taxon>
        <taxon>Cyanophyceae</taxon>
        <taxon>Nostocales</taxon>
        <taxon>Nostocaceae</taxon>
        <taxon>Nostoc</taxon>
    </lineage>
</organism>
<dbReference type="RefSeq" id="WP_181928665.1">
    <property type="nucleotide sequence ID" value="NZ_CP054698.1"/>
</dbReference>
<dbReference type="KEGG" id="ned:HUN01_26585"/>
<keyword evidence="2" id="KW-1185">Reference proteome</keyword>
<accession>A0A7D7LDP2</accession>
<protein>
    <recommendedName>
        <fullName evidence="3">XRE family transcriptional regulator</fullName>
    </recommendedName>
</protein>
<evidence type="ECO:0000313" key="1">
    <source>
        <dbReference type="EMBL" id="QMS90976.1"/>
    </source>
</evidence>
<gene>
    <name evidence="1" type="ORF">HUN01_26585</name>
</gene>
<name>A0A7D7LDP2_9NOSO</name>
<sequence length="111" mass="12476">MVDYNIGTRSFKDTKIYQEAFEEGRLEGLRQSVPRLLDLALTIEQVAEGLGLTINQVQNAKLYHDGIQIGERIAKLKLIPTLLKFGVTVEQVAEAFDFSVEEVRQVAQSQP</sequence>
<reference evidence="2" key="1">
    <citation type="submission" date="2020-06" db="EMBL/GenBank/DDBJ databases">
        <title>Nostoc edaphicum CCNP1411 genome.</title>
        <authorList>
            <person name="Fidor A."/>
            <person name="Grabski M."/>
            <person name="Gawor J."/>
            <person name="Gromadka R."/>
            <person name="Wegrzyn G."/>
            <person name="Mazur-Marzec H."/>
        </authorList>
    </citation>
    <scope>NUCLEOTIDE SEQUENCE [LARGE SCALE GENOMIC DNA]</scope>
    <source>
        <strain evidence="2">CCNP1411</strain>
    </source>
</reference>
<evidence type="ECO:0008006" key="3">
    <source>
        <dbReference type="Google" id="ProtNLM"/>
    </source>
</evidence>